<reference evidence="6" key="3">
    <citation type="submission" date="2025-09" db="UniProtKB">
        <authorList>
            <consortium name="Ensembl"/>
        </authorList>
    </citation>
    <scope>IDENTIFICATION</scope>
</reference>
<comment type="similarity">
    <text evidence="1">Belongs to the eukaryotic ribosomal protein eS6 family.</text>
</comment>
<evidence type="ECO:0000256" key="1">
    <source>
        <dbReference type="ARBA" id="ARBA00009312"/>
    </source>
</evidence>
<dbReference type="AlphaFoldDB" id="A0A5F8GMZ9"/>
<dbReference type="OMA" id="HTPVPHC"/>
<dbReference type="Ensembl" id="ENSMODT00000077089.1">
    <property type="protein sequence ID" value="ENSMODP00000048832.1"/>
    <property type="gene ID" value="ENSMODG00000048634.1"/>
</dbReference>
<dbReference type="InParanoid" id="A0A5F8GMZ9"/>
<evidence type="ECO:0000313" key="7">
    <source>
        <dbReference type="Proteomes" id="UP000002280"/>
    </source>
</evidence>
<evidence type="ECO:0000256" key="5">
    <source>
        <dbReference type="ARBA" id="ARBA00035403"/>
    </source>
</evidence>
<dbReference type="GO" id="GO:0003735">
    <property type="term" value="F:structural constituent of ribosome"/>
    <property type="evidence" value="ECO:0007669"/>
    <property type="project" value="InterPro"/>
</dbReference>
<evidence type="ECO:0000256" key="2">
    <source>
        <dbReference type="ARBA" id="ARBA00022980"/>
    </source>
</evidence>
<evidence type="ECO:0000256" key="3">
    <source>
        <dbReference type="ARBA" id="ARBA00023274"/>
    </source>
</evidence>
<reference evidence="6" key="2">
    <citation type="submission" date="2025-08" db="UniProtKB">
        <authorList>
            <consortium name="Ensembl"/>
        </authorList>
    </citation>
    <scope>IDENTIFICATION</scope>
</reference>
<organism evidence="6 7">
    <name type="scientific">Monodelphis domestica</name>
    <name type="common">Gray short-tailed opossum</name>
    <dbReference type="NCBI Taxonomy" id="13616"/>
    <lineage>
        <taxon>Eukaryota</taxon>
        <taxon>Metazoa</taxon>
        <taxon>Chordata</taxon>
        <taxon>Craniata</taxon>
        <taxon>Vertebrata</taxon>
        <taxon>Euteleostomi</taxon>
        <taxon>Mammalia</taxon>
        <taxon>Metatheria</taxon>
        <taxon>Didelphimorphia</taxon>
        <taxon>Didelphidae</taxon>
        <taxon>Monodelphis</taxon>
    </lineage>
</organism>
<accession>A0A5F8GMZ9</accession>
<dbReference type="STRING" id="13616.ENSMODP00000048832"/>
<evidence type="ECO:0000256" key="4">
    <source>
        <dbReference type="ARBA" id="ARBA00035278"/>
    </source>
</evidence>
<dbReference type="Gene3D" id="1.20.5.2650">
    <property type="match status" value="1"/>
</dbReference>
<dbReference type="Bgee" id="ENSMODG00000048634">
    <property type="expression patterns" value="Expressed in skeleton of lower jaw"/>
</dbReference>
<reference evidence="6 7" key="1">
    <citation type="journal article" date="2007" name="Nature">
        <title>Genome of the marsupial Monodelphis domestica reveals innovation in non-coding sequences.</title>
        <authorList>
            <person name="Mikkelsen T.S."/>
            <person name="Wakefield M.J."/>
            <person name="Aken B."/>
            <person name="Amemiya C.T."/>
            <person name="Chang J.L."/>
            <person name="Duke S."/>
            <person name="Garber M."/>
            <person name="Gentles A.J."/>
            <person name="Goodstadt L."/>
            <person name="Heger A."/>
            <person name="Jurka J."/>
            <person name="Kamal M."/>
            <person name="Mauceli E."/>
            <person name="Searle S.M."/>
            <person name="Sharpe T."/>
            <person name="Baker M.L."/>
            <person name="Batzer M.A."/>
            <person name="Benos P.V."/>
            <person name="Belov K."/>
            <person name="Clamp M."/>
            <person name="Cook A."/>
            <person name="Cuff J."/>
            <person name="Das R."/>
            <person name="Davidow L."/>
            <person name="Deakin J.E."/>
            <person name="Fazzari M.J."/>
            <person name="Glass J.L."/>
            <person name="Grabherr M."/>
            <person name="Greally J.M."/>
            <person name="Gu W."/>
            <person name="Hore T.A."/>
            <person name="Huttley G.A."/>
            <person name="Kleber M."/>
            <person name="Jirtle R.L."/>
            <person name="Koina E."/>
            <person name="Lee J.T."/>
            <person name="Mahony S."/>
            <person name="Marra M.A."/>
            <person name="Miller R.D."/>
            <person name="Nicholls R.D."/>
            <person name="Oda M."/>
            <person name="Papenfuss A.T."/>
            <person name="Parra Z.E."/>
            <person name="Pollock D.D."/>
            <person name="Ray D.A."/>
            <person name="Schein J.E."/>
            <person name="Speed T.P."/>
            <person name="Thompson K."/>
            <person name="VandeBerg J.L."/>
            <person name="Wade C.M."/>
            <person name="Walker J.A."/>
            <person name="Waters P.D."/>
            <person name="Webber C."/>
            <person name="Weidman J.R."/>
            <person name="Xie X."/>
            <person name="Zody M.C."/>
            <person name="Baldwin J."/>
            <person name="Abdouelleil A."/>
            <person name="Abdulkadir J."/>
            <person name="Abebe A."/>
            <person name="Abera B."/>
            <person name="Abreu J."/>
            <person name="Acer S.C."/>
            <person name="Aftuck L."/>
            <person name="Alexander A."/>
            <person name="An P."/>
            <person name="Anderson E."/>
            <person name="Anderson S."/>
            <person name="Arachi H."/>
            <person name="Azer M."/>
            <person name="Bachantsang P."/>
            <person name="Barry A."/>
            <person name="Bayul T."/>
            <person name="Berlin A."/>
            <person name="Bessette D."/>
            <person name="Bloom T."/>
            <person name="Bloom T."/>
            <person name="Boguslavskiy L."/>
            <person name="Bonnet C."/>
            <person name="Boukhgalter B."/>
            <person name="Bourzgui I."/>
            <person name="Brown A."/>
            <person name="Cahill P."/>
            <person name="Channer S."/>
            <person name="Cheshatsang Y."/>
            <person name="Chuda L."/>
            <person name="Citroen M."/>
            <person name="Collymore A."/>
            <person name="Cooke P."/>
            <person name="Costello M."/>
            <person name="D'Aco K."/>
            <person name="Daza R."/>
            <person name="De Haan G."/>
            <person name="DeGray S."/>
            <person name="DeMaso C."/>
            <person name="Dhargay N."/>
            <person name="Dooley K."/>
            <person name="Dooley E."/>
            <person name="Doricent M."/>
            <person name="Dorje P."/>
            <person name="Dorjee K."/>
            <person name="Dupes A."/>
            <person name="Elong R."/>
            <person name="Falk J."/>
            <person name="Farina A."/>
            <person name="Faro S."/>
            <person name="Ferguson D."/>
            <person name="Fisher S."/>
            <person name="Foley C.D."/>
            <person name="Franke A."/>
            <person name="Friedrich D."/>
            <person name="Gadbois L."/>
            <person name="Gearin G."/>
            <person name="Gearin C.R."/>
            <person name="Giannoukos G."/>
            <person name="Goode T."/>
            <person name="Graham J."/>
            <person name="Grandbois E."/>
            <person name="Grewal S."/>
            <person name="Gyaltsen K."/>
            <person name="Hafez N."/>
            <person name="Hagos B."/>
            <person name="Hall J."/>
            <person name="Henson C."/>
            <person name="Hollinger A."/>
            <person name="Honan T."/>
            <person name="Huard M.D."/>
            <person name="Hughes L."/>
            <person name="Hurhula B."/>
            <person name="Husby M.E."/>
            <person name="Kamat A."/>
            <person name="Kanga B."/>
            <person name="Kashin S."/>
            <person name="Khazanovich D."/>
            <person name="Kisner P."/>
            <person name="Lance K."/>
            <person name="Lara M."/>
            <person name="Lee W."/>
            <person name="Lennon N."/>
            <person name="Letendre F."/>
            <person name="LeVine R."/>
            <person name="Lipovsky A."/>
            <person name="Liu X."/>
            <person name="Liu J."/>
            <person name="Liu S."/>
            <person name="Lokyitsang T."/>
            <person name="Lokyitsang Y."/>
            <person name="Lubonja R."/>
            <person name="Lui A."/>
            <person name="MacDonald P."/>
            <person name="Magnisalis V."/>
            <person name="Maru K."/>
            <person name="Matthews C."/>
            <person name="McCusker W."/>
            <person name="McDonough S."/>
            <person name="Mehta T."/>
            <person name="Meldrim J."/>
            <person name="Meneus L."/>
            <person name="Mihai O."/>
            <person name="Mihalev A."/>
            <person name="Mihova T."/>
            <person name="Mittelman R."/>
            <person name="Mlenga V."/>
            <person name="Montmayeur A."/>
            <person name="Mulrain L."/>
            <person name="Navidi A."/>
            <person name="Naylor J."/>
            <person name="Negash T."/>
            <person name="Nguyen T."/>
            <person name="Nguyen N."/>
            <person name="Nicol R."/>
            <person name="Norbu C."/>
            <person name="Norbu N."/>
            <person name="Novod N."/>
            <person name="O'Neill B."/>
            <person name="Osman S."/>
            <person name="Markiewicz E."/>
            <person name="Oyono O.L."/>
            <person name="Patti C."/>
            <person name="Phunkhang P."/>
            <person name="Pierre F."/>
            <person name="Priest M."/>
            <person name="Raghuraman S."/>
            <person name="Rege F."/>
            <person name="Reyes R."/>
            <person name="Rise C."/>
            <person name="Rogov P."/>
            <person name="Ross K."/>
            <person name="Ryan E."/>
            <person name="Settipalli S."/>
            <person name="Shea T."/>
            <person name="Sherpa N."/>
            <person name="Shi L."/>
            <person name="Shih D."/>
            <person name="Sparrow T."/>
            <person name="Spaulding J."/>
            <person name="Stalker J."/>
            <person name="Stange-Thomann N."/>
            <person name="Stavropoulos S."/>
            <person name="Stone C."/>
            <person name="Strader C."/>
            <person name="Tesfaye S."/>
            <person name="Thomson T."/>
            <person name="Thoulutsang Y."/>
            <person name="Thoulutsang D."/>
            <person name="Topham K."/>
            <person name="Topping I."/>
            <person name="Tsamla T."/>
            <person name="Vassiliev H."/>
            <person name="Vo A."/>
            <person name="Wangchuk T."/>
            <person name="Wangdi T."/>
            <person name="Weiand M."/>
            <person name="Wilkinson J."/>
            <person name="Wilson A."/>
            <person name="Yadav S."/>
            <person name="Young G."/>
            <person name="Yu Q."/>
            <person name="Zembek L."/>
            <person name="Zhong D."/>
            <person name="Zimmer A."/>
            <person name="Zwirko Z."/>
            <person name="Jaffe D.B."/>
            <person name="Alvarez P."/>
            <person name="Brockman W."/>
            <person name="Butler J."/>
            <person name="Chin C."/>
            <person name="Gnerre S."/>
            <person name="MacCallum I."/>
            <person name="Graves J.A."/>
            <person name="Ponting C.P."/>
            <person name="Breen M."/>
            <person name="Samollow P.B."/>
            <person name="Lander E.S."/>
            <person name="Lindblad-Toh K."/>
        </authorList>
    </citation>
    <scope>NUCLEOTIDE SEQUENCE [LARGE SCALE GENOMIC DNA]</scope>
</reference>
<dbReference type="GO" id="GO:0005840">
    <property type="term" value="C:ribosome"/>
    <property type="evidence" value="ECO:0007669"/>
    <property type="project" value="UniProtKB-KW"/>
</dbReference>
<dbReference type="Pfam" id="PF01092">
    <property type="entry name" value="Ribosomal_S6e"/>
    <property type="match status" value="1"/>
</dbReference>
<dbReference type="Proteomes" id="UP000002280">
    <property type="component" value="Chromosome 1"/>
</dbReference>
<dbReference type="GO" id="GO:1990904">
    <property type="term" value="C:ribonucleoprotein complex"/>
    <property type="evidence" value="ECO:0007669"/>
    <property type="project" value="UniProtKB-KW"/>
</dbReference>
<dbReference type="InterPro" id="IPR001377">
    <property type="entry name" value="Ribosomal_eS6"/>
</dbReference>
<name>A0A5F8GMZ9_MONDO</name>
<evidence type="ECO:0000313" key="6">
    <source>
        <dbReference type="Ensembl" id="ENSMODP00000048832.1"/>
    </source>
</evidence>
<keyword evidence="7" id="KW-1185">Reference proteome</keyword>
<protein>
    <recommendedName>
        <fullName evidence="4">Small ribosomal subunit protein eS6</fullName>
    </recommendedName>
    <alternativeName>
        <fullName evidence="5">40S ribosomal protein S6</fullName>
    </alternativeName>
</protein>
<keyword evidence="2" id="KW-0689">Ribosomal protein</keyword>
<keyword evidence="3" id="KW-0687">Ribonucleoprotein</keyword>
<dbReference type="GO" id="GO:0006412">
    <property type="term" value="P:translation"/>
    <property type="evidence" value="ECO:0007669"/>
    <property type="project" value="InterPro"/>
</dbReference>
<dbReference type="GeneTree" id="ENSGT00390000009819"/>
<sequence length="93" mass="10171">MKQNALVNGYICLLLSKDSSCYSCRGTGERKHKPVRGYIVVANLSDLDLVTVKKSEAGTLALTDMIVPFCVGPNGASRICKLFNFSKENDVQE</sequence>
<dbReference type="PANTHER" id="PTHR11502">
    <property type="entry name" value="40S RIBOSOMAL PROTEIN S6"/>
    <property type="match status" value="1"/>
</dbReference>
<proteinExistence type="inferred from homology"/>